<dbReference type="InterPro" id="IPR024747">
    <property type="entry name" value="Pyridox_Oxase-rel"/>
</dbReference>
<evidence type="ECO:0000256" key="1">
    <source>
        <dbReference type="SAM" id="MobiDB-lite"/>
    </source>
</evidence>
<proteinExistence type="predicted"/>
<dbReference type="InterPro" id="IPR012349">
    <property type="entry name" value="Split_barrel_FMN-bd"/>
</dbReference>
<accession>A0A3L9L5N4</accession>
<protein>
    <submittedName>
        <fullName evidence="2">Pyridoxamine 5'-phosphate oxidase family protein</fullName>
    </submittedName>
</protein>
<dbReference type="SUPFAM" id="SSF50475">
    <property type="entry name" value="FMN-binding split barrel"/>
    <property type="match status" value="1"/>
</dbReference>
<evidence type="ECO:0000313" key="3">
    <source>
        <dbReference type="Proteomes" id="UP000277871"/>
    </source>
</evidence>
<dbReference type="Pfam" id="PF12900">
    <property type="entry name" value="Pyridox_ox_2"/>
    <property type="match status" value="1"/>
</dbReference>
<dbReference type="EMBL" id="RDEX01000001">
    <property type="protein sequence ID" value="RLY94296.1"/>
    <property type="molecule type" value="Genomic_DNA"/>
</dbReference>
<feature type="region of interest" description="Disordered" evidence="1">
    <location>
        <begin position="1"/>
        <end position="34"/>
    </location>
</feature>
<dbReference type="AlphaFoldDB" id="A0A3L9L5N4"/>
<dbReference type="Gene3D" id="2.30.110.10">
    <property type="entry name" value="Electron Transport, Fmn-binding Protein, Chain A"/>
    <property type="match status" value="1"/>
</dbReference>
<organism evidence="2 3">
    <name type="scientific">Kocuria tytonicola</name>
    <dbReference type="NCBI Taxonomy" id="2055946"/>
    <lineage>
        <taxon>Bacteria</taxon>
        <taxon>Bacillati</taxon>
        <taxon>Actinomycetota</taxon>
        <taxon>Actinomycetes</taxon>
        <taxon>Micrococcales</taxon>
        <taxon>Micrococcaceae</taxon>
        <taxon>Kocuria</taxon>
    </lineage>
</organism>
<feature type="compositionally biased region" description="Basic and acidic residues" evidence="1">
    <location>
        <begin position="1"/>
        <end position="24"/>
    </location>
</feature>
<reference evidence="2 3" key="1">
    <citation type="submission" date="2018-10" db="EMBL/GenBank/DDBJ databases">
        <title>Kocuria tytonicola, new bacteria from the preen glands of American barn owls (Tyto furcata).</title>
        <authorList>
            <person name="Braun M.S."/>
            <person name="Wang E."/>
            <person name="Zimmermann S."/>
            <person name="Boutin S."/>
            <person name="Wagner H."/>
            <person name="Wink M."/>
        </authorList>
    </citation>
    <scope>NUCLEOTIDE SEQUENCE [LARGE SCALE GENOMIC DNA]</scope>
    <source>
        <strain evidence="2 3">473</strain>
    </source>
</reference>
<dbReference type="Proteomes" id="UP000277871">
    <property type="component" value="Unassembled WGS sequence"/>
</dbReference>
<comment type="caution">
    <text evidence="2">The sequence shown here is derived from an EMBL/GenBank/DDBJ whole genome shotgun (WGS) entry which is preliminary data.</text>
</comment>
<gene>
    <name evidence="2" type="ORF">EAE32_03600</name>
</gene>
<keyword evidence="3" id="KW-1185">Reference proteome</keyword>
<evidence type="ECO:0000313" key="2">
    <source>
        <dbReference type="EMBL" id="RLY94296.1"/>
    </source>
</evidence>
<dbReference type="RefSeq" id="WP_121864205.1">
    <property type="nucleotide sequence ID" value="NZ_RDEX01000001.1"/>
</dbReference>
<sequence length="157" mass="17603">MSNDAEHAHPMNIAHEHEDLREDAPGTSPVTELSEQESWELLKQARFARLATRDGDEIDITPLNIVSDGEKLYFRSAKGTKVLHLQLNPNVAVEIDRTSGSQAHSVVVRGTAAMITDADEIRRVEELGLRPWLNTEKIEFVEITPTRITGRAFRLGH</sequence>
<name>A0A3L9L5N4_9MICC</name>